<dbReference type="AlphaFoldDB" id="A0A3E0I0F8"/>
<keyword evidence="3" id="KW-1185">Reference proteome</keyword>
<name>A0A3E0I0F8_9PSEU</name>
<sequence length="254" mass="27137">MDIYLQGLVWVLGVAIVAGALTVLIHRLTSGDGRSSNNESAGNVFVIVGGLQAVLVAFVLISLFDAVSSAQDNAQQEANSLVAVTWAADSLPEATRTEVHDLARKYATAVRDQEWPQMQAGDAVTGPGAQYLSQIHDAIDKANDNGDDWLKDRKTEASNQLWQVYQSRQQRLDAADGSGVNAVTWFALIVGSVLAMTFTYMFGGPKLIAHVVIVGVLAATMTLLLFAIYQLQDPFNGGANIGPDAFDSALARLT</sequence>
<proteinExistence type="predicted"/>
<gene>
    <name evidence="2" type="ORF">BCF44_103469</name>
</gene>
<dbReference type="EMBL" id="QUNO01000003">
    <property type="protein sequence ID" value="REH52020.1"/>
    <property type="molecule type" value="Genomic_DNA"/>
</dbReference>
<reference evidence="2 3" key="1">
    <citation type="submission" date="2018-08" db="EMBL/GenBank/DDBJ databases">
        <title>Genomic Encyclopedia of Archaeal and Bacterial Type Strains, Phase II (KMG-II): from individual species to whole genera.</title>
        <authorList>
            <person name="Goeker M."/>
        </authorList>
    </citation>
    <scope>NUCLEOTIDE SEQUENCE [LARGE SCALE GENOMIC DNA]</scope>
    <source>
        <strain evidence="2 3">DSM 45791</strain>
    </source>
</reference>
<comment type="caution">
    <text evidence="2">The sequence shown here is derived from an EMBL/GenBank/DDBJ whole genome shotgun (WGS) entry which is preliminary data.</text>
</comment>
<dbReference type="RefSeq" id="WP_116174014.1">
    <property type="nucleotide sequence ID" value="NZ_CP144375.1"/>
</dbReference>
<keyword evidence="1" id="KW-1133">Transmembrane helix</keyword>
<dbReference type="Proteomes" id="UP000256269">
    <property type="component" value="Unassembled WGS sequence"/>
</dbReference>
<evidence type="ECO:0000256" key="1">
    <source>
        <dbReference type="SAM" id="Phobius"/>
    </source>
</evidence>
<dbReference type="InterPro" id="IPR025333">
    <property type="entry name" value="DUF4239"/>
</dbReference>
<evidence type="ECO:0000313" key="2">
    <source>
        <dbReference type="EMBL" id="REH52020.1"/>
    </source>
</evidence>
<dbReference type="OrthoDB" id="3427059at2"/>
<feature type="transmembrane region" description="Helical" evidence="1">
    <location>
        <begin position="45"/>
        <end position="64"/>
    </location>
</feature>
<accession>A0A3E0I0F8</accession>
<evidence type="ECO:0000313" key="3">
    <source>
        <dbReference type="Proteomes" id="UP000256269"/>
    </source>
</evidence>
<dbReference type="Pfam" id="PF14023">
    <property type="entry name" value="Bestrophin-like"/>
    <property type="match status" value="1"/>
</dbReference>
<protein>
    <submittedName>
        <fullName evidence="2">Uncharacterized protein DUF4239</fullName>
    </submittedName>
</protein>
<feature type="transmembrane region" description="Helical" evidence="1">
    <location>
        <begin position="7"/>
        <end position="25"/>
    </location>
</feature>
<feature type="transmembrane region" description="Helical" evidence="1">
    <location>
        <begin position="207"/>
        <end position="229"/>
    </location>
</feature>
<feature type="transmembrane region" description="Helical" evidence="1">
    <location>
        <begin position="178"/>
        <end position="201"/>
    </location>
</feature>
<organism evidence="2 3">
    <name type="scientific">Kutzneria buriramensis</name>
    <dbReference type="NCBI Taxonomy" id="1045776"/>
    <lineage>
        <taxon>Bacteria</taxon>
        <taxon>Bacillati</taxon>
        <taxon>Actinomycetota</taxon>
        <taxon>Actinomycetes</taxon>
        <taxon>Pseudonocardiales</taxon>
        <taxon>Pseudonocardiaceae</taxon>
        <taxon>Kutzneria</taxon>
    </lineage>
</organism>
<keyword evidence="1" id="KW-0472">Membrane</keyword>
<keyword evidence="1" id="KW-0812">Transmembrane</keyword>